<proteinExistence type="predicted"/>
<evidence type="ECO:0000313" key="1">
    <source>
        <dbReference type="EMBL" id="SMG46776.1"/>
    </source>
</evidence>
<reference evidence="1 2" key="1">
    <citation type="submission" date="2017-04" db="EMBL/GenBank/DDBJ databases">
        <authorList>
            <person name="Afonso C.L."/>
            <person name="Miller P.J."/>
            <person name="Scott M.A."/>
            <person name="Spackman E."/>
            <person name="Goraichik I."/>
            <person name="Dimitrov K.M."/>
            <person name="Suarez D.L."/>
            <person name="Swayne D.E."/>
        </authorList>
    </citation>
    <scope>NUCLEOTIDE SEQUENCE [LARGE SCALE GENOMIC DNA]</scope>
    <source>
        <strain evidence="1 2">DSM 22418</strain>
    </source>
</reference>
<gene>
    <name evidence="1" type="ORF">SAMN05660862_3344</name>
</gene>
<accession>A0A1X7KYV5</accession>
<dbReference type="Pfam" id="PF19781">
    <property type="entry name" value="DUF6266"/>
    <property type="match status" value="1"/>
</dbReference>
<dbReference type="RefSeq" id="WP_085474041.1">
    <property type="nucleotide sequence ID" value="NZ_FXAU01000007.1"/>
</dbReference>
<organism evidence="1 2">
    <name type="scientific">Sphingobacterium psychroaquaticum</name>
    <dbReference type="NCBI Taxonomy" id="561061"/>
    <lineage>
        <taxon>Bacteria</taxon>
        <taxon>Pseudomonadati</taxon>
        <taxon>Bacteroidota</taxon>
        <taxon>Sphingobacteriia</taxon>
        <taxon>Sphingobacteriales</taxon>
        <taxon>Sphingobacteriaceae</taxon>
        <taxon>Sphingobacterium</taxon>
    </lineage>
</organism>
<dbReference type="STRING" id="561061.SAMN05660862_3344"/>
<dbReference type="EMBL" id="FXAU01000007">
    <property type="protein sequence ID" value="SMG46776.1"/>
    <property type="molecule type" value="Genomic_DNA"/>
</dbReference>
<dbReference type="InterPro" id="IPR046233">
    <property type="entry name" value="DUF6266"/>
</dbReference>
<dbReference type="AlphaFoldDB" id="A0A1X7KYV5"/>
<evidence type="ECO:0000313" key="2">
    <source>
        <dbReference type="Proteomes" id="UP000192980"/>
    </source>
</evidence>
<protein>
    <submittedName>
        <fullName evidence="1">Uncharacterized protein</fullName>
    </submittedName>
</protein>
<dbReference type="OrthoDB" id="648163at2"/>
<keyword evidence="2" id="KW-1185">Reference proteome</keyword>
<dbReference type="Proteomes" id="UP000192980">
    <property type="component" value="Unassembled WGS sequence"/>
</dbReference>
<name>A0A1X7KYV5_9SPHI</name>
<sequence>MAILKNSMIWSFSGKLGGIVGYELNGQHIIRAMPVVSKRKASPLEIINRARMKAVSKYLSPIRRAIKFGYQNLAPPGSRIGAFQQAQSYTFKHSLDYDENTVPFVNPEKVLVFRGKLPTPVQATVEVAQDHSLVFSWPSMKSTGTHLHLVAFLYDGIRKHDLLSSGPNLSEQSYTWRHSFLQHPDKTPIHVYFGFRNSLTGEFSDSQYWGSFNTQ</sequence>